<dbReference type="PANTHER" id="PTHR10000:SF8">
    <property type="entry name" value="HAD SUPERFAMILY HYDROLASE-LIKE, TYPE 3"/>
    <property type="match status" value="1"/>
</dbReference>
<dbReference type="GO" id="GO:0005829">
    <property type="term" value="C:cytosol"/>
    <property type="evidence" value="ECO:0007669"/>
    <property type="project" value="TreeGrafter"/>
</dbReference>
<dbReference type="SUPFAM" id="SSF56784">
    <property type="entry name" value="HAD-like"/>
    <property type="match status" value="1"/>
</dbReference>
<dbReference type="Proteomes" id="UP000824072">
    <property type="component" value="Unassembled WGS sequence"/>
</dbReference>
<organism evidence="1 2">
    <name type="scientific">Candidatus Pullichristensenella excrementigallinarum</name>
    <dbReference type="NCBI Taxonomy" id="2840907"/>
    <lineage>
        <taxon>Bacteria</taxon>
        <taxon>Bacillati</taxon>
        <taxon>Bacillota</taxon>
        <taxon>Clostridia</taxon>
        <taxon>Candidatus Pullichristensenella</taxon>
    </lineage>
</organism>
<dbReference type="Gene3D" id="3.30.1240.10">
    <property type="match status" value="1"/>
</dbReference>
<dbReference type="InterPro" id="IPR023214">
    <property type="entry name" value="HAD_sf"/>
</dbReference>
<protein>
    <submittedName>
        <fullName evidence="1">HAD family phosphatase</fullName>
    </submittedName>
</protein>
<reference evidence="1" key="2">
    <citation type="journal article" date="2021" name="PeerJ">
        <title>Extensive microbial diversity within the chicken gut microbiome revealed by metagenomics and culture.</title>
        <authorList>
            <person name="Gilroy R."/>
            <person name="Ravi A."/>
            <person name="Getino M."/>
            <person name="Pursley I."/>
            <person name="Horton D.L."/>
            <person name="Alikhan N.F."/>
            <person name="Baker D."/>
            <person name="Gharbi K."/>
            <person name="Hall N."/>
            <person name="Watson M."/>
            <person name="Adriaenssens E.M."/>
            <person name="Foster-Nyarko E."/>
            <person name="Jarju S."/>
            <person name="Secka A."/>
            <person name="Antonio M."/>
            <person name="Oren A."/>
            <person name="Chaudhuri R.R."/>
            <person name="La Ragione R."/>
            <person name="Hildebrand F."/>
            <person name="Pallen M.J."/>
        </authorList>
    </citation>
    <scope>NUCLEOTIDE SEQUENCE</scope>
    <source>
        <strain evidence="1">ChiHcec3-11533</strain>
    </source>
</reference>
<dbReference type="Gene3D" id="3.40.50.1000">
    <property type="entry name" value="HAD superfamily/HAD-like"/>
    <property type="match status" value="1"/>
</dbReference>
<dbReference type="PROSITE" id="PS01229">
    <property type="entry name" value="COF_2"/>
    <property type="match status" value="1"/>
</dbReference>
<dbReference type="GO" id="GO:0016791">
    <property type="term" value="F:phosphatase activity"/>
    <property type="evidence" value="ECO:0007669"/>
    <property type="project" value="TreeGrafter"/>
</dbReference>
<evidence type="ECO:0000313" key="1">
    <source>
        <dbReference type="EMBL" id="HIU34558.1"/>
    </source>
</evidence>
<reference evidence="1" key="1">
    <citation type="submission" date="2020-10" db="EMBL/GenBank/DDBJ databases">
        <authorList>
            <person name="Gilroy R."/>
        </authorList>
    </citation>
    <scope>NUCLEOTIDE SEQUENCE</scope>
    <source>
        <strain evidence="1">ChiHcec3-11533</strain>
    </source>
</reference>
<dbReference type="SFLD" id="SFLDG01140">
    <property type="entry name" value="C2.B:_Phosphomannomutase_and_P"/>
    <property type="match status" value="1"/>
</dbReference>
<dbReference type="PANTHER" id="PTHR10000">
    <property type="entry name" value="PHOSPHOSERINE PHOSPHATASE"/>
    <property type="match status" value="1"/>
</dbReference>
<dbReference type="AlphaFoldDB" id="A0A9D1LBK6"/>
<dbReference type="Pfam" id="PF08282">
    <property type="entry name" value="Hydrolase_3"/>
    <property type="match status" value="1"/>
</dbReference>
<name>A0A9D1LBK6_9FIRM</name>
<dbReference type="SFLD" id="SFLDS00003">
    <property type="entry name" value="Haloacid_Dehalogenase"/>
    <property type="match status" value="1"/>
</dbReference>
<comment type="caution">
    <text evidence="1">The sequence shown here is derived from an EMBL/GenBank/DDBJ whole genome shotgun (WGS) entry which is preliminary data.</text>
</comment>
<sequence length="276" mass="30609">MDIRLIAFDLDGTLLGEGGCVLESNSRALRAAEEKGIRLVLNSGRNFEKVREFGEVFGISPAICSLNGARVDLSPEGPTVYRLFYREDCARELCRVIERSGLYFNVDTPGHTYLGNIEAGRSLPVFFYQLESGVPKDFERVEDPQRLWTEGMAQVYKFSAYGLAHDPRFQPICEAARELGLTIIRSNSSNIEIMWPGASKGDGLRRIAQALEIPRESVMAFGDNINDLSMLEYAGFPVAMENGENEVKEIARAVAPHHAQGGVGQFLWKNVLGEAM</sequence>
<dbReference type="InterPro" id="IPR000150">
    <property type="entry name" value="Cof"/>
</dbReference>
<dbReference type="GO" id="GO:0000287">
    <property type="term" value="F:magnesium ion binding"/>
    <property type="evidence" value="ECO:0007669"/>
    <property type="project" value="TreeGrafter"/>
</dbReference>
<gene>
    <name evidence="1" type="ORF">IAB02_08345</name>
</gene>
<dbReference type="NCBIfam" id="TIGR00099">
    <property type="entry name" value="Cof-subfamily"/>
    <property type="match status" value="1"/>
</dbReference>
<dbReference type="CDD" id="cd07516">
    <property type="entry name" value="HAD_Pase"/>
    <property type="match status" value="1"/>
</dbReference>
<dbReference type="EMBL" id="DVMU01000186">
    <property type="protein sequence ID" value="HIU34558.1"/>
    <property type="molecule type" value="Genomic_DNA"/>
</dbReference>
<accession>A0A9D1LBK6</accession>
<proteinExistence type="predicted"/>
<evidence type="ECO:0000313" key="2">
    <source>
        <dbReference type="Proteomes" id="UP000824072"/>
    </source>
</evidence>
<dbReference type="InterPro" id="IPR036412">
    <property type="entry name" value="HAD-like_sf"/>
</dbReference>